<dbReference type="GO" id="GO:0006888">
    <property type="term" value="P:endoplasmic reticulum to Golgi vesicle-mediated transport"/>
    <property type="evidence" value="ECO:0007669"/>
    <property type="project" value="TreeGrafter"/>
</dbReference>
<evidence type="ECO:0000259" key="5">
    <source>
        <dbReference type="PROSITE" id="PS50913"/>
    </source>
</evidence>
<feature type="coiled-coil region" evidence="4">
    <location>
        <begin position="128"/>
        <end position="236"/>
    </location>
</feature>
<dbReference type="InterPro" id="IPR019459">
    <property type="entry name" value="GRAB"/>
</dbReference>
<evidence type="ECO:0000256" key="3">
    <source>
        <dbReference type="ARBA" id="ARBA00023054"/>
    </source>
</evidence>
<feature type="domain" description="GRIP" evidence="5">
    <location>
        <begin position="276"/>
        <end position="327"/>
    </location>
</feature>
<keyword evidence="2" id="KW-0333">Golgi apparatus</keyword>
<reference evidence="6 7" key="1">
    <citation type="journal article" date="2012" name="MBio">
        <title>De novo assembly of the Pneumocystis jirovecii genome from a single bronchoalveolar lavage fluid specimen from a patient.</title>
        <authorList>
            <person name="Cisse O.H."/>
            <person name="Pagni M."/>
            <person name="Hauser P.M."/>
        </authorList>
    </citation>
    <scope>NUCLEOTIDE SEQUENCE [LARGE SCALE GENOMIC DNA]</scope>
    <source>
        <strain evidence="6 7">SE8</strain>
    </source>
</reference>
<organism evidence="7">
    <name type="scientific">Pneumocystis jirovecii</name>
    <name type="common">Human pneumocystis pneumonia agent</name>
    <dbReference type="NCBI Taxonomy" id="42068"/>
    <lineage>
        <taxon>Eukaryota</taxon>
        <taxon>Fungi</taxon>
        <taxon>Dikarya</taxon>
        <taxon>Ascomycota</taxon>
        <taxon>Taphrinomycotina</taxon>
        <taxon>Pneumocystomycetes</taxon>
        <taxon>Pneumocystaceae</taxon>
        <taxon>Pneumocystis</taxon>
    </lineage>
</organism>
<dbReference type="EMBL" id="CAKM01000256">
    <property type="protein sequence ID" value="CCJ30546.1"/>
    <property type="molecule type" value="Genomic_DNA"/>
</dbReference>
<evidence type="ECO:0000256" key="2">
    <source>
        <dbReference type="ARBA" id="ARBA00023034"/>
    </source>
</evidence>
<gene>
    <name evidence="6" type="ORF">PNEJI1_000806</name>
</gene>
<evidence type="ECO:0000256" key="4">
    <source>
        <dbReference type="SAM" id="Coils"/>
    </source>
</evidence>
<evidence type="ECO:0000256" key="1">
    <source>
        <dbReference type="ARBA" id="ARBA00004555"/>
    </source>
</evidence>
<feature type="coiled-coil region" evidence="4">
    <location>
        <begin position="40"/>
        <end position="95"/>
    </location>
</feature>
<dbReference type="GO" id="GO:0005794">
    <property type="term" value="C:Golgi apparatus"/>
    <property type="evidence" value="ECO:0007669"/>
    <property type="project" value="UniProtKB-SubCell"/>
</dbReference>
<dbReference type="GO" id="GO:0007030">
    <property type="term" value="P:Golgi organization"/>
    <property type="evidence" value="ECO:0007669"/>
    <property type="project" value="TreeGrafter"/>
</dbReference>
<dbReference type="AlphaFoldDB" id="L0PDR8"/>
<dbReference type="VEuPathDB" id="FungiDB:PNEJI1_000806"/>
<protein>
    <recommendedName>
        <fullName evidence="5">GRIP domain-containing protein</fullName>
    </recommendedName>
</protein>
<dbReference type="PROSITE" id="PS50913">
    <property type="entry name" value="GRIP"/>
    <property type="match status" value="1"/>
</dbReference>
<sequence>MKIILDEKTQLELQYRNFLGKLSTIKQGLEEKLKADSESLASNKKIIDQLKDENQELLKQISCLKEELFNVNNDCYEKSKEIIFLNERIEKLEQEWANEKDILYKQQYASIKDVEKYKKLSEDWKEIALEERMSKNDFKERLEELKEKVKDLENLLKQKHILNTELEKENTQNRQIIDEYEKKINEVIENHQNDIKQVTGELESQIGIFKDKNLELENYINKLVLEKEENEEKIKRLLLFEKEIKEKNLLIGKLKHEAVILNEHLVKTLKLLRKDNSEESIDKKLVTNLILSFITLPKNDTKRYEVLQLMSAFLHWTDEEKEHAGLIKSKNMSSENILSSFNFPLSPLSHDFFKL</sequence>
<evidence type="ECO:0000313" key="6">
    <source>
        <dbReference type="EMBL" id="CCJ30546.1"/>
    </source>
</evidence>
<dbReference type="FunCoup" id="L0PDR8">
    <property type="interactions" value="65"/>
</dbReference>
<name>L0PDR8_PNEJI</name>
<accession>L0PDR8</accession>
<dbReference type="InterPro" id="IPR000237">
    <property type="entry name" value="GRIP_dom"/>
</dbReference>
<dbReference type="Proteomes" id="UP000010422">
    <property type="component" value="Unassembled WGS sequence"/>
</dbReference>
<comment type="caution">
    <text evidence="6">The sequence shown here is derived from an EMBL/GenBank/DDBJ whole genome shotgun (WGS) entry which is preliminary data.</text>
</comment>
<dbReference type="PANTHER" id="PTHR18921:SF2">
    <property type="entry name" value="THYROID RECEPTOR-INTERACTING PROTEIN 11"/>
    <property type="match status" value="1"/>
</dbReference>
<evidence type="ECO:0000313" key="7">
    <source>
        <dbReference type="Proteomes" id="UP000010422"/>
    </source>
</evidence>
<comment type="subcellular location">
    <subcellularLocation>
        <location evidence="1">Golgi apparatus</location>
    </subcellularLocation>
</comment>
<dbReference type="PANTHER" id="PTHR18921">
    <property type="entry name" value="MYOSIN HEAVY CHAIN - RELATED"/>
    <property type="match status" value="1"/>
</dbReference>
<dbReference type="GO" id="GO:0031267">
    <property type="term" value="F:small GTPase binding"/>
    <property type="evidence" value="ECO:0007669"/>
    <property type="project" value="TreeGrafter"/>
</dbReference>
<dbReference type="STRING" id="1209962.L0PDR8"/>
<proteinExistence type="predicted"/>
<dbReference type="InParanoid" id="L0PDR8"/>
<keyword evidence="3 4" id="KW-0175">Coiled coil</keyword>
<dbReference type="Pfam" id="PF10375">
    <property type="entry name" value="GRAB"/>
    <property type="match status" value="1"/>
</dbReference>